<dbReference type="PANTHER" id="PTHR11086">
    <property type="entry name" value="DEOXYCYTIDYLATE DEAMINASE-RELATED"/>
    <property type="match status" value="1"/>
</dbReference>
<sequence length="559" mass="61247">MAETNAASNLVETGNGLSGQTLLAKHQSNELFVAIVGPAGAGSGTAAKRIQSFFEDDYQYEAVIIKASLLIHDAALSFGLEVPENGARKSLESITKMQDRGDDLRKGNYSGGTEDHSAVARYILKKITSERARMQKVEGALEGGVEPDGRKRVYIIDSLRHPAEANLLRRVYQDAFALVGIVCDPVVREKRIRENLFDRAEWGSTETKESVRLFLERDEDAPEKFGQHVSDTFHEADFFVDNSAAGEDDLSITGMNDQLKRFVSLIAQDRIVRPTIAETAMHHARSAQMRSACLSRQVGAALVNQSGTIVSTGTNEAPKAGGGVYGEDFEPSHHSDHRCAFRETVFCSSNKEQNQIIEELIDAFPELTSSATRGDVLKKIRGTRLGGLIEFSRAVHAEMDAILSASLAGVSPKGCRLFVTTYPCHYCARHIVAAGIDEVQFIEPYPKSRATALHSDAITTESDDWVAPSAIESRQVRGQAGLPSDDVARSEATSKVLFKPFVGVSPRMYRRVFLKDRDYKDKITGERLGGSPAWGGPLDNYKVSYVTLESRLGREVSDA</sequence>
<name>A0A073J9Z8_9RHOB</name>
<keyword evidence="4" id="KW-0862">Zinc</keyword>
<dbReference type="InterPro" id="IPR027417">
    <property type="entry name" value="P-loop_NTPase"/>
</dbReference>
<dbReference type="PROSITE" id="PS00903">
    <property type="entry name" value="CYT_DCMP_DEAMINASES_1"/>
    <property type="match status" value="1"/>
</dbReference>
<dbReference type="PROSITE" id="PS51747">
    <property type="entry name" value="CYT_DCMP_DEAMINASES_2"/>
    <property type="match status" value="1"/>
</dbReference>
<dbReference type="Gene3D" id="3.40.140.10">
    <property type="entry name" value="Cytidine Deaminase, domain 2"/>
    <property type="match status" value="1"/>
</dbReference>
<evidence type="ECO:0000313" key="7">
    <source>
        <dbReference type="Proteomes" id="UP000027746"/>
    </source>
</evidence>
<dbReference type="NCBIfam" id="NF041025">
    <property type="entry name" value="antiphage_deaminase"/>
    <property type="match status" value="1"/>
</dbReference>
<dbReference type="InterPro" id="IPR015517">
    <property type="entry name" value="dCMP_deaminase-rel"/>
</dbReference>
<protein>
    <recommendedName>
        <fullName evidence="5">CMP/dCMP-type deaminase domain-containing protein</fullName>
    </recommendedName>
</protein>
<dbReference type="GO" id="GO:0008270">
    <property type="term" value="F:zinc ion binding"/>
    <property type="evidence" value="ECO:0007669"/>
    <property type="project" value="InterPro"/>
</dbReference>
<feature type="domain" description="CMP/dCMP-type deaminase" evidence="5">
    <location>
        <begin position="275"/>
        <end position="453"/>
    </location>
</feature>
<dbReference type="SUPFAM" id="SSF53927">
    <property type="entry name" value="Cytidine deaminase-like"/>
    <property type="match status" value="1"/>
</dbReference>
<comment type="similarity">
    <text evidence="1">Belongs to the cytidine and deoxycytidylate deaminase family.</text>
</comment>
<dbReference type="Gene3D" id="3.40.50.300">
    <property type="entry name" value="P-loop containing nucleotide triphosphate hydrolases"/>
    <property type="match status" value="1"/>
</dbReference>
<dbReference type="AlphaFoldDB" id="A0A073J9Z8"/>
<keyword evidence="2" id="KW-0479">Metal-binding</keyword>
<proteinExistence type="inferred from homology"/>
<dbReference type="SUPFAM" id="SSF52540">
    <property type="entry name" value="P-loop containing nucleoside triphosphate hydrolases"/>
    <property type="match status" value="1"/>
</dbReference>
<dbReference type="Proteomes" id="UP000027746">
    <property type="component" value="Unassembled WGS sequence"/>
</dbReference>
<evidence type="ECO:0000256" key="1">
    <source>
        <dbReference type="ARBA" id="ARBA00006576"/>
    </source>
</evidence>
<keyword evidence="7" id="KW-1185">Reference proteome</keyword>
<reference evidence="6 7" key="1">
    <citation type="submission" date="2014-01" db="EMBL/GenBank/DDBJ databases">
        <title>Sulfitobacter sp. H3 (MCCC 1A00686) Genome Sequencing.</title>
        <authorList>
            <person name="Lai Q."/>
            <person name="Hong Z."/>
        </authorList>
    </citation>
    <scope>NUCLEOTIDE SEQUENCE [LARGE SCALE GENOMIC DNA]</scope>
    <source>
        <strain evidence="6 7">H3</strain>
    </source>
</reference>
<evidence type="ECO:0000256" key="3">
    <source>
        <dbReference type="ARBA" id="ARBA00022801"/>
    </source>
</evidence>
<dbReference type="InterPro" id="IPR016193">
    <property type="entry name" value="Cytidine_deaminase-like"/>
</dbReference>
<dbReference type="GO" id="GO:0004132">
    <property type="term" value="F:dCMP deaminase activity"/>
    <property type="evidence" value="ECO:0007669"/>
    <property type="project" value="TreeGrafter"/>
</dbReference>
<accession>A0A073J9Z8</accession>
<dbReference type="GO" id="GO:0005737">
    <property type="term" value="C:cytoplasm"/>
    <property type="evidence" value="ECO:0007669"/>
    <property type="project" value="TreeGrafter"/>
</dbReference>
<evidence type="ECO:0000256" key="2">
    <source>
        <dbReference type="ARBA" id="ARBA00022723"/>
    </source>
</evidence>
<comment type="caution">
    <text evidence="6">The sequence shown here is derived from an EMBL/GenBank/DDBJ whole genome shotgun (WGS) entry which is preliminary data.</text>
</comment>
<dbReference type="PANTHER" id="PTHR11086:SF18">
    <property type="entry name" value="DEOXYCYTIDYLATE DEAMINASE"/>
    <property type="match status" value="1"/>
</dbReference>
<dbReference type="InterPro" id="IPR016192">
    <property type="entry name" value="APOBEC/CMP_deaminase_Zn-bd"/>
</dbReference>
<dbReference type="OrthoDB" id="9788517at2"/>
<organism evidence="6 7">
    <name type="scientific">Pseudosulfitobacter pseudonitzschiae</name>
    <dbReference type="NCBI Taxonomy" id="1402135"/>
    <lineage>
        <taxon>Bacteria</taxon>
        <taxon>Pseudomonadati</taxon>
        <taxon>Pseudomonadota</taxon>
        <taxon>Alphaproteobacteria</taxon>
        <taxon>Rhodobacterales</taxon>
        <taxon>Roseobacteraceae</taxon>
        <taxon>Pseudosulfitobacter</taxon>
    </lineage>
</organism>
<evidence type="ECO:0000256" key="4">
    <source>
        <dbReference type="ARBA" id="ARBA00022833"/>
    </source>
</evidence>
<dbReference type="Pfam" id="PF00383">
    <property type="entry name" value="dCMP_cyt_deam_1"/>
    <property type="match status" value="1"/>
</dbReference>
<dbReference type="EMBL" id="JAMD01000013">
    <property type="protein sequence ID" value="KEJ94512.1"/>
    <property type="molecule type" value="Genomic_DNA"/>
</dbReference>
<evidence type="ECO:0000259" key="5">
    <source>
        <dbReference type="PROSITE" id="PS51747"/>
    </source>
</evidence>
<evidence type="ECO:0000313" key="6">
    <source>
        <dbReference type="EMBL" id="KEJ94512.1"/>
    </source>
</evidence>
<keyword evidence="3" id="KW-0378">Hydrolase</keyword>
<gene>
    <name evidence="6" type="ORF">SUH3_06630</name>
</gene>
<dbReference type="InterPro" id="IPR002125">
    <property type="entry name" value="CMP_dCMP_dom"/>
</dbReference>